<keyword evidence="6" id="KW-0804">Transcription</keyword>
<keyword evidence="7" id="KW-0539">Nucleus</keyword>
<dbReference type="PROSITE" id="PS50294">
    <property type="entry name" value="WD_REPEATS_REGION"/>
    <property type="match status" value="1"/>
</dbReference>
<keyword evidence="2" id="KW-0690">Ribosome biogenesis</keyword>
<organism evidence="9 10">
    <name type="scientific">Bugula neritina</name>
    <name type="common">Brown bryozoan</name>
    <name type="synonym">Sertularia neritina</name>
    <dbReference type="NCBI Taxonomy" id="10212"/>
    <lineage>
        <taxon>Eukaryota</taxon>
        <taxon>Metazoa</taxon>
        <taxon>Spiralia</taxon>
        <taxon>Lophotrochozoa</taxon>
        <taxon>Bryozoa</taxon>
        <taxon>Gymnolaemata</taxon>
        <taxon>Cheilostomatida</taxon>
        <taxon>Flustrina</taxon>
        <taxon>Buguloidea</taxon>
        <taxon>Bugulidae</taxon>
        <taxon>Bugula</taxon>
    </lineage>
</organism>
<name>A0A7J7KTI3_BUGNE</name>
<dbReference type="PROSITE" id="PS50082">
    <property type="entry name" value="WD_REPEATS_2"/>
    <property type="match status" value="1"/>
</dbReference>
<keyword evidence="10" id="KW-1185">Reference proteome</keyword>
<comment type="subcellular location">
    <subcellularLocation>
        <location evidence="1">Nucleus</location>
        <location evidence="1">Nucleolus</location>
    </subcellularLocation>
</comment>
<gene>
    <name evidence="9" type="ORF">EB796_000332</name>
</gene>
<keyword evidence="3" id="KW-0698">rRNA processing</keyword>
<evidence type="ECO:0000256" key="3">
    <source>
        <dbReference type="ARBA" id="ARBA00022552"/>
    </source>
</evidence>
<dbReference type="GO" id="GO:0006364">
    <property type="term" value="P:rRNA processing"/>
    <property type="evidence" value="ECO:0007669"/>
    <property type="project" value="UniProtKB-KW"/>
</dbReference>
<evidence type="ECO:0000256" key="6">
    <source>
        <dbReference type="ARBA" id="ARBA00023163"/>
    </source>
</evidence>
<dbReference type="GO" id="GO:2000234">
    <property type="term" value="P:positive regulation of rRNA processing"/>
    <property type="evidence" value="ECO:0007669"/>
    <property type="project" value="TreeGrafter"/>
</dbReference>
<dbReference type="InterPro" id="IPR053826">
    <property type="entry name" value="WDR75"/>
</dbReference>
<sequence length="277" mass="30556">MDDALTIRLADTESITSYSPIVSKDKRFLLCCSGCDVKVYSIRSGQCVHVLRGHQDLVTSFLFNPANQFQVLSSSLDGTIKRWNFEDGVLINTTTPRCLDSSTPLAVYGMYDLPNDKKHFIYLIKTSGGDNSEEKGGYRFLKQTVQMETWSTADFISTRTMKKLPSHVSIGGKIMSGLFLAAIISTNEFDVFNLLKGGNSLRHRVSNDSNVVEVMQCLAKPTCLAAHPSEDCVAVGHADGKINIWSNVLSKKAKHSWVAWHALPVLSLKFTPEGATC</sequence>
<dbReference type="Pfam" id="PF23869">
    <property type="entry name" value="Beta-prop_WDR75_1st"/>
    <property type="match status" value="1"/>
</dbReference>
<evidence type="ECO:0000256" key="7">
    <source>
        <dbReference type="ARBA" id="ARBA00023242"/>
    </source>
</evidence>
<evidence type="ECO:0000256" key="2">
    <source>
        <dbReference type="ARBA" id="ARBA00022517"/>
    </source>
</evidence>
<dbReference type="SMART" id="SM00320">
    <property type="entry name" value="WD40"/>
    <property type="match status" value="2"/>
</dbReference>
<protein>
    <submittedName>
        <fullName evidence="9">WDR75</fullName>
    </submittedName>
</protein>
<dbReference type="InterPro" id="IPR036322">
    <property type="entry name" value="WD40_repeat_dom_sf"/>
</dbReference>
<evidence type="ECO:0000256" key="1">
    <source>
        <dbReference type="ARBA" id="ARBA00004604"/>
    </source>
</evidence>
<reference evidence="9" key="1">
    <citation type="submission" date="2020-06" db="EMBL/GenBank/DDBJ databases">
        <title>Draft genome of Bugula neritina, a colonial animal packing powerful symbionts and potential medicines.</title>
        <authorList>
            <person name="Rayko M."/>
        </authorList>
    </citation>
    <scope>NUCLEOTIDE SEQUENCE [LARGE SCALE GENOMIC DNA]</scope>
    <source>
        <strain evidence="9">Kwan_BN1</strain>
    </source>
</reference>
<dbReference type="GO" id="GO:0003723">
    <property type="term" value="F:RNA binding"/>
    <property type="evidence" value="ECO:0007669"/>
    <property type="project" value="InterPro"/>
</dbReference>
<dbReference type="InterPro" id="IPR001680">
    <property type="entry name" value="WD40_rpt"/>
</dbReference>
<dbReference type="GO" id="GO:0045943">
    <property type="term" value="P:positive regulation of transcription by RNA polymerase I"/>
    <property type="evidence" value="ECO:0007669"/>
    <property type="project" value="InterPro"/>
</dbReference>
<dbReference type="PANTHER" id="PTHR44215:SF1">
    <property type="entry name" value="WD REPEAT-CONTAINING PROTEIN 75"/>
    <property type="match status" value="1"/>
</dbReference>
<dbReference type="EMBL" id="VXIV02000055">
    <property type="protein sequence ID" value="KAF6041378.1"/>
    <property type="molecule type" value="Genomic_DNA"/>
</dbReference>
<dbReference type="Gene3D" id="2.130.10.10">
    <property type="entry name" value="YVTN repeat-like/Quinoprotein amine dehydrogenase"/>
    <property type="match status" value="2"/>
</dbReference>
<dbReference type="GO" id="GO:0032040">
    <property type="term" value="C:small-subunit processome"/>
    <property type="evidence" value="ECO:0007669"/>
    <property type="project" value="InterPro"/>
</dbReference>
<keyword evidence="4 8" id="KW-0853">WD repeat</keyword>
<keyword evidence="5" id="KW-0677">Repeat</keyword>
<dbReference type="AlphaFoldDB" id="A0A7J7KTI3"/>
<proteinExistence type="predicted"/>
<evidence type="ECO:0000256" key="5">
    <source>
        <dbReference type="ARBA" id="ARBA00022737"/>
    </source>
</evidence>
<accession>A0A7J7KTI3</accession>
<dbReference type="OrthoDB" id="4096at2759"/>
<feature type="repeat" description="WD" evidence="8">
    <location>
        <begin position="51"/>
        <end position="93"/>
    </location>
</feature>
<evidence type="ECO:0000256" key="8">
    <source>
        <dbReference type="PROSITE-ProRule" id="PRU00221"/>
    </source>
</evidence>
<dbReference type="PANTHER" id="PTHR44215">
    <property type="entry name" value="WD REPEAT-CONTAINING PROTEIN 75"/>
    <property type="match status" value="1"/>
</dbReference>
<dbReference type="SUPFAM" id="SSF50978">
    <property type="entry name" value="WD40 repeat-like"/>
    <property type="match status" value="1"/>
</dbReference>
<dbReference type="Proteomes" id="UP000593567">
    <property type="component" value="Unassembled WGS sequence"/>
</dbReference>
<evidence type="ECO:0000313" key="10">
    <source>
        <dbReference type="Proteomes" id="UP000593567"/>
    </source>
</evidence>
<dbReference type="InterPro" id="IPR015943">
    <property type="entry name" value="WD40/YVTN_repeat-like_dom_sf"/>
</dbReference>
<evidence type="ECO:0000313" key="9">
    <source>
        <dbReference type="EMBL" id="KAF6041378.1"/>
    </source>
</evidence>
<comment type="caution">
    <text evidence="9">The sequence shown here is derived from an EMBL/GenBank/DDBJ whole genome shotgun (WGS) entry which is preliminary data.</text>
</comment>
<evidence type="ECO:0000256" key="4">
    <source>
        <dbReference type="ARBA" id="ARBA00022574"/>
    </source>
</evidence>